<sequence length="46" mass="5357">MLIILLYASKFIAINTKSIFFITKIILIAKYLDILCRSFLIISVYD</sequence>
<evidence type="ECO:0000256" key="1">
    <source>
        <dbReference type="SAM" id="Phobius"/>
    </source>
</evidence>
<accession>K7YNF5</accession>
<proteinExistence type="predicted"/>
<organism evidence="2 3">
    <name type="scientific">Candidatus Endolissoclinum faulkneri L2</name>
    <dbReference type="NCBI Taxonomy" id="1193729"/>
    <lineage>
        <taxon>Bacteria</taxon>
        <taxon>Pseudomonadati</taxon>
        <taxon>Pseudomonadota</taxon>
        <taxon>Alphaproteobacteria</taxon>
        <taxon>Rhodospirillales</taxon>
        <taxon>Rhodospirillaceae</taxon>
        <taxon>Candidatus Endolissoclinum</taxon>
    </lineage>
</organism>
<dbReference type="HOGENOM" id="CLU_3181442_0_0_5"/>
<feature type="transmembrane region" description="Helical" evidence="1">
    <location>
        <begin position="21"/>
        <end position="45"/>
    </location>
</feature>
<keyword evidence="3" id="KW-1185">Reference proteome</keyword>
<protein>
    <submittedName>
        <fullName evidence="2">Uncharacterized protein</fullName>
    </submittedName>
</protein>
<keyword evidence="1" id="KW-0812">Transmembrane</keyword>
<dbReference type="KEGG" id="thal:A1OE_858"/>
<gene>
    <name evidence="2" type="ORF">A1OE_858</name>
</gene>
<dbReference type="Proteomes" id="UP000010077">
    <property type="component" value="Chromosome"/>
</dbReference>
<evidence type="ECO:0000313" key="2">
    <source>
        <dbReference type="EMBL" id="AFX99042.1"/>
    </source>
</evidence>
<reference evidence="2 3" key="1">
    <citation type="journal article" date="2012" name="Proc. Natl. Acad. Sci. U.S.A.">
        <title>Genome streamlining and chemical defense in a coral reef symbiosis.</title>
        <authorList>
            <person name="Kwan J.C."/>
            <person name="Donia M.S."/>
            <person name="Han A.W."/>
            <person name="Hirose E."/>
            <person name="Haygood M.G."/>
            <person name="Schmidt E.W."/>
        </authorList>
    </citation>
    <scope>NUCLEOTIDE SEQUENCE [LARGE SCALE GENOMIC DNA]</scope>
    <source>
        <strain evidence="2 3">L2</strain>
    </source>
</reference>
<dbReference type="EMBL" id="CP003539">
    <property type="protein sequence ID" value="AFX99042.1"/>
    <property type="molecule type" value="Genomic_DNA"/>
</dbReference>
<name>K7YNF5_9PROT</name>
<keyword evidence="1" id="KW-0472">Membrane</keyword>
<evidence type="ECO:0000313" key="3">
    <source>
        <dbReference type="Proteomes" id="UP000010077"/>
    </source>
</evidence>
<dbReference type="AlphaFoldDB" id="K7YNF5"/>
<keyword evidence="1" id="KW-1133">Transmembrane helix</keyword>